<keyword evidence="1" id="KW-0808">Transferase</keyword>
<gene>
    <name evidence="5" type="ORF">JGU71_05320</name>
</gene>
<dbReference type="GO" id="GO:0003841">
    <property type="term" value="F:1-acylglycerol-3-phosphate O-acyltransferase activity"/>
    <property type="evidence" value="ECO:0007669"/>
    <property type="project" value="TreeGrafter"/>
</dbReference>
<dbReference type="GO" id="GO:0005886">
    <property type="term" value="C:plasma membrane"/>
    <property type="evidence" value="ECO:0007669"/>
    <property type="project" value="TreeGrafter"/>
</dbReference>
<evidence type="ECO:0000256" key="2">
    <source>
        <dbReference type="ARBA" id="ARBA00023315"/>
    </source>
</evidence>
<dbReference type="PANTHER" id="PTHR10434:SF11">
    <property type="entry name" value="1-ACYL-SN-GLYCEROL-3-PHOSPHATE ACYLTRANSFERASE"/>
    <property type="match status" value="1"/>
</dbReference>
<dbReference type="GO" id="GO:0006654">
    <property type="term" value="P:phosphatidic acid biosynthetic process"/>
    <property type="evidence" value="ECO:0007669"/>
    <property type="project" value="TreeGrafter"/>
</dbReference>
<comment type="caution">
    <text evidence="5">The sequence shown here is derived from an EMBL/GenBank/DDBJ whole genome shotgun (WGS) entry which is preliminary data.</text>
</comment>
<accession>A0A934U1L9</accession>
<evidence type="ECO:0000256" key="3">
    <source>
        <dbReference type="SAM" id="MobiDB-lite"/>
    </source>
</evidence>
<feature type="compositionally biased region" description="Basic residues" evidence="3">
    <location>
        <begin position="61"/>
        <end position="74"/>
    </location>
</feature>
<dbReference type="EMBL" id="JAEMNV010000002">
    <property type="protein sequence ID" value="MBJ8338296.1"/>
    <property type="molecule type" value="Genomic_DNA"/>
</dbReference>
<dbReference type="SMART" id="SM00563">
    <property type="entry name" value="PlsC"/>
    <property type="match status" value="1"/>
</dbReference>
<dbReference type="AlphaFoldDB" id="A0A934U1L9"/>
<sequence length="309" mass="34746">MLLHPSPPLPPPPRIGASQLGSRSPNRRRPPHRPLRRPRCHRPPRHRAVHRPFPGANCRPARLRIQCHRRRRKLPTSNRRLLQGDKNVSDESRPDGLRKRAWLTTKLLRRLLRFLAFVKFVDVTVTGREVIPKYGAIIVASNHISMVDAIFLWGALRRRAVAVAMAELWTMPVVSWLLRNLGHIPVVRRNADSGRDAVAASESVLNHGGVLLIYPEGRCVSPGDTEPYKPGVAKLTMSTGVPIIPVGAIGTNKVVPLKRDLEGAKKFNRNQKVWIKFGQPIDPADFDSWEQLLAEVRRSIVALVESETV</sequence>
<dbReference type="SUPFAM" id="SSF69593">
    <property type="entry name" value="Glycerol-3-phosphate (1)-acyltransferase"/>
    <property type="match status" value="1"/>
</dbReference>
<dbReference type="CDD" id="cd07989">
    <property type="entry name" value="LPLAT_AGPAT-like"/>
    <property type="match status" value="1"/>
</dbReference>
<evidence type="ECO:0000256" key="1">
    <source>
        <dbReference type="ARBA" id="ARBA00022679"/>
    </source>
</evidence>
<organism evidence="5 6">
    <name type="scientific">Antrihabitans stalagmiti</name>
    <dbReference type="NCBI Taxonomy" id="2799499"/>
    <lineage>
        <taxon>Bacteria</taxon>
        <taxon>Bacillati</taxon>
        <taxon>Actinomycetota</taxon>
        <taxon>Actinomycetes</taxon>
        <taxon>Mycobacteriales</taxon>
        <taxon>Nocardiaceae</taxon>
        <taxon>Antrihabitans</taxon>
    </lineage>
</organism>
<evidence type="ECO:0000259" key="4">
    <source>
        <dbReference type="SMART" id="SM00563"/>
    </source>
</evidence>
<dbReference type="Proteomes" id="UP000655868">
    <property type="component" value="Unassembled WGS sequence"/>
</dbReference>
<proteinExistence type="predicted"/>
<name>A0A934U1L9_9NOCA</name>
<evidence type="ECO:0000313" key="6">
    <source>
        <dbReference type="Proteomes" id="UP000655868"/>
    </source>
</evidence>
<protein>
    <submittedName>
        <fullName evidence="5">1-acyl-sn-glycerol-3-phosphate acyltransferase</fullName>
    </submittedName>
</protein>
<dbReference type="Pfam" id="PF01553">
    <property type="entry name" value="Acyltransferase"/>
    <property type="match status" value="1"/>
</dbReference>
<dbReference type="InterPro" id="IPR002123">
    <property type="entry name" value="Plipid/glycerol_acylTrfase"/>
</dbReference>
<keyword evidence="6" id="KW-1185">Reference proteome</keyword>
<reference evidence="5" key="1">
    <citation type="submission" date="2020-12" db="EMBL/GenBank/DDBJ databases">
        <title>Antrihabitans popcorni sp. nov. and Antrihabitans auranticaus sp. nov., isolated from a larva cave.</title>
        <authorList>
            <person name="Lee S.D."/>
            <person name="Kim I.S."/>
        </authorList>
    </citation>
    <scope>NUCLEOTIDE SEQUENCE</scope>
    <source>
        <strain evidence="5">YC3-6</strain>
    </source>
</reference>
<dbReference type="PANTHER" id="PTHR10434">
    <property type="entry name" value="1-ACYL-SN-GLYCEROL-3-PHOSPHATE ACYLTRANSFERASE"/>
    <property type="match status" value="1"/>
</dbReference>
<feature type="domain" description="Phospholipid/glycerol acyltransferase" evidence="4">
    <location>
        <begin position="137"/>
        <end position="251"/>
    </location>
</feature>
<keyword evidence="2 5" id="KW-0012">Acyltransferase</keyword>
<feature type="compositionally biased region" description="Basic residues" evidence="3">
    <location>
        <begin position="25"/>
        <end position="50"/>
    </location>
</feature>
<evidence type="ECO:0000313" key="5">
    <source>
        <dbReference type="EMBL" id="MBJ8338296.1"/>
    </source>
</evidence>
<feature type="compositionally biased region" description="Pro residues" evidence="3">
    <location>
        <begin position="1"/>
        <end position="14"/>
    </location>
</feature>
<feature type="region of interest" description="Disordered" evidence="3">
    <location>
        <begin position="1"/>
        <end position="94"/>
    </location>
</feature>